<organism evidence="1 2">
    <name type="scientific">Clostridium thermobutyricum</name>
    <dbReference type="NCBI Taxonomy" id="29372"/>
    <lineage>
        <taxon>Bacteria</taxon>
        <taxon>Bacillati</taxon>
        <taxon>Bacillota</taxon>
        <taxon>Clostridia</taxon>
        <taxon>Eubacteriales</taxon>
        <taxon>Clostridiaceae</taxon>
        <taxon>Clostridium</taxon>
    </lineage>
</organism>
<keyword evidence="2" id="KW-1185">Reference proteome</keyword>
<dbReference type="AlphaFoldDB" id="N9WEK2"/>
<sequence length="159" mass="19503">MIHYKDKLKYEFIMKQCFNVFKIINPHANFNRFKISLLLNKTINSNLYLDEFYDKLRKESYYYTLELEDKKYIILSFWCSNSKEKEVRKIFNYILKSDNEFNSEDEVLLLTDLEININNKKNEIKNDIKIIDCKDIIYSIMKIEERDIENQIFFRCKDI</sequence>
<dbReference type="PATRIC" id="fig|999411.4.peg.1940"/>
<protein>
    <submittedName>
        <fullName evidence="1">Uncharacterized protein</fullName>
    </submittedName>
</protein>
<gene>
    <name evidence="1" type="ORF">HMPREF1092_01973</name>
</gene>
<dbReference type="EMBL" id="AGYT01000009">
    <property type="protein sequence ID" value="ENZ01265.1"/>
    <property type="molecule type" value="Genomic_DNA"/>
</dbReference>
<evidence type="ECO:0000313" key="2">
    <source>
        <dbReference type="Proteomes" id="UP000013097"/>
    </source>
</evidence>
<dbReference type="HOGENOM" id="CLU_1657777_0_0_9"/>
<evidence type="ECO:0000313" key="1">
    <source>
        <dbReference type="EMBL" id="ENZ01265.1"/>
    </source>
</evidence>
<proteinExistence type="predicted"/>
<reference evidence="1 2" key="1">
    <citation type="submission" date="2013-01" db="EMBL/GenBank/DDBJ databases">
        <title>The Genome Sequence of Clostridium colicanis 209318.</title>
        <authorList>
            <consortium name="The Broad Institute Genome Sequencing Platform"/>
            <person name="Earl A."/>
            <person name="Ward D."/>
            <person name="Feldgarden M."/>
            <person name="Gevers D."/>
            <person name="Courvalin P."/>
            <person name="Lambert T."/>
            <person name="Walker B."/>
            <person name="Young S.K."/>
            <person name="Zeng Q."/>
            <person name="Gargeya S."/>
            <person name="Fitzgerald M."/>
            <person name="Haas B."/>
            <person name="Abouelleil A."/>
            <person name="Alvarado L."/>
            <person name="Arachchi H.M."/>
            <person name="Berlin A.M."/>
            <person name="Chapman S.B."/>
            <person name="Dewar J."/>
            <person name="Goldberg J."/>
            <person name="Griggs A."/>
            <person name="Gujja S."/>
            <person name="Hansen M."/>
            <person name="Howarth C."/>
            <person name="Imamovic A."/>
            <person name="Larimer J."/>
            <person name="McCowan C."/>
            <person name="Murphy C."/>
            <person name="Neiman D."/>
            <person name="Pearson M."/>
            <person name="Priest M."/>
            <person name="Roberts A."/>
            <person name="Saif S."/>
            <person name="Shea T."/>
            <person name="Sisk P."/>
            <person name="Sykes S."/>
            <person name="Wortman J."/>
            <person name="Nusbaum C."/>
            <person name="Birren B."/>
        </authorList>
    </citation>
    <scope>NUCLEOTIDE SEQUENCE [LARGE SCALE GENOMIC DNA]</scope>
    <source>
        <strain evidence="1 2">209318</strain>
    </source>
</reference>
<comment type="caution">
    <text evidence="1">The sequence shown here is derived from an EMBL/GenBank/DDBJ whole genome shotgun (WGS) entry which is preliminary data.</text>
</comment>
<accession>N9WEK2</accession>
<dbReference type="RefSeq" id="WP_002598467.1">
    <property type="nucleotide sequence ID" value="NZ_KB850956.1"/>
</dbReference>
<name>N9WEK2_9CLOT</name>
<dbReference type="Proteomes" id="UP000013097">
    <property type="component" value="Unassembled WGS sequence"/>
</dbReference>